<dbReference type="GO" id="GO:0003676">
    <property type="term" value="F:nucleic acid binding"/>
    <property type="evidence" value="ECO:0007669"/>
    <property type="project" value="InterPro"/>
</dbReference>
<proteinExistence type="predicted"/>
<keyword evidence="3" id="KW-1185">Reference proteome</keyword>
<dbReference type="GO" id="GO:0004523">
    <property type="term" value="F:RNA-DNA hybrid ribonuclease activity"/>
    <property type="evidence" value="ECO:0007669"/>
    <property type="project" value="InterPro"/>
</dbReference>
<comment type="caution">
    <text evidence="2">The sequence shown here is derived from an EMBL/GenBank/DDBJ whole genome shotgun (WGS) entry which is preliminary data.</text>
</comment>
<dbReference type="EMBL" id="LXQA010391813">
    <property type="protein sequence ID" value="MCI48816.1"/>
    <property type="molecule type" value="Genomic_DNA"/>
</dbReference>
<protein>
    <recommendedName>
        <fullName evidence="1">RNase H type-1 domain-containing protein</fullName>
    </recommendedName>
</protein>
<feature type="non-terminal residue" evidence="2">
    <location>
        <position position="49"/>
    </location>
</feature>
<dbReference type="AlphaFoldDB" id="A0A392SLS3"/>
<dbReference type="Pfam" id="PF13456">
    <property type="entry name" value="RVT_3"/>
    <property type="match status" value="1"/>
</dbReference>
<dbReference type="InterPro" id="IPR002156">
    <property type="entry name" value="RNaseH_domain"/>
</dbReference>
<dbReference type="Proteomes" id="UP000265520">
    <property type="component" value="Unassembled WGS sequence"/>
</dbReference>
<organism evidence="2 3">
    <name type="scientific">Trifolium medium</name>
    <dbReference type="NCBI Taxonomy" id="97028"/>
    <lineage>
        <taxon>Eukaryota</taxon>
        <taxon>Viridiplantae</taxon>
        <taxon>Streptophyta</taxon>
        <taxon>Embryophyta</taxon>
        <taxon>Tracheophyta</taxon>
        <taxon>Spermatophyta</taxon>
        <taxon>Magnoliopsida</taxon>
        <taxon>eudicotyledons</taxon>
        <taxon>Gunneridae</taxon>
        <taxon>Pentapetalae</taxon>
        <taxon>rosids</taxon>
        <taxon>fabids</taxon>
        <taxon>Fabales</taxon>
        <taxon>Fabaceae</taxon>
        <taxon>Papilionoideae</taxon>
        <taxon>50 kb inversion clade</taxon>
        <taxon>NPAAA clade</taxon>
        <taxon>Hologalegina</taxon>
        <taxon>IRL clade</taxon>
        <taxon>Trifolieae</taxon>
        <taxon>Trifolium</taxon>
    </lineage>
</organism>
<evidence type="ECO:0000259" key="1">
    <source>
        <dbReference type="Pfam" id="PF13456"/>
    </source>
</evidence>
<accession>A0A392SLS3</accession>
<name>A0A392SLS3_9FABA</name>
<evidence type="ECO:0000313" key="3">
    <source>
        <dbReference type="Proteomes" id="UP000265520"/>
    </source>
</evidence>
<evidence type="ECO:0000313" key="2">
    <source>
        <dbReference type="EMBL" id="MCI48816.1"/>
    </source>
</evidence>
<reference evidence="2 3" key="1">
    <citation type="journal article" date="2018" name="Front. Plant Sci.">
        <title>Red Clover (Trifolium pratense) and Zigzag Clover (T. medium) - A Picture of Genomic Similarities and Differences.</title>
        <authorList>
            <person name="Dluhosova J."/>
            <person name="Istvanek J."/>
            <person name="Nedelnik J."/>
            <person name="Repkova J."/>
        </authorList>
    </citation>
    <scope>NUCLEOTIDE SEQUENCE [LARGE SCALE GENOMIC DNA]</scope>
    <source>
        <strain evidence="3">cv. 10/8</strain>
        <tissue evidence="2">Leaf</tissue>
    </source>
</reference>
<feature type="domain" description="RNase H type-1" evidence="1">
    <location>
        <begin position="3"/>
        <end position="44"/>
    </location>
</feature>
<sequence>MRGALSVHEEEALVLLEAMQTAYNMNMHNIIFETDAQVVAGAVHAKHGG</sequence>